<feature type="domain" description="Abortive phage infection protein C-terminal" evidence="1">
    <location>
        <begin position="35"/>
        <end position="102"/>
    </location>
</feature>
<dbReference type="EMBL" id="AUZY01000941">
    <property type="protein sequence ID" value="EQD76913.1"/>
    <property type="molecule type" value="Genomic_DNA"/>
</dbReference>
<protein>
    <recommendedName>
        <fullName evidence="1">Abortive phage infection protein C-terminal domain-containing protein</fullName>
    </recommendedName>
</protein>
<feature type="non-terminal residue" evidence="2">
    <location>
        <position position="1"/>
    </location>
</feature>
<dbReference type="InterPro" id="IPR018891">
    <property type="entry name" value="AIPR_C"/>
</dbReference>
<comment type="caution">
    <text evidence="2">The sequence shown here is derived from an EMBL/GenBank/DDBJ whole genome shotgun (WGS) entry which is preliminary data.</text>
</comment>
<gene>
    <name evidence="2" type="ORF">B1B_01366</name>
</gene>
<sequence>AKIVNTPFPNANTIIAMLPLTECLKFPGIIDGRLFAKNVRQSLGSNNKVNRALKRTIHGERVRDFMFYHNGITAICDSMTISADRTKLMLKGVSVVNGCQSLST</sequence>
<reference evidence="2" key="2">
    <citation type="journal article" date="2014" name="ISME J.">
        <title>Microbial stratification in low pH oxic and suboxic macroscopic growths along an acid mine drainage.</title>
        <authorList>
            <person name="Mendez-Garcia C."/>
            <person name="Mesa V."/>
            <person name="Sprenger R.R."/>
            <person name="Richter M."/>
            <person name="Diez M.S."/>
            <person name="Solano J."/>
            <person name="Bargiela R."/>
            <person name="Golyshina O.V."/>
            <person name="Manteca A."/>
            <person name="Ramos J.L."/>
            <person name="Gallego J.R."/>
            <person name="Llorente I."/>
            <person name="Martins Dos Santos V.A."/>
            <person name="Jensen O.N."/>
            <person name="Pelaez A.I."/>
            <person name="Sanchez J."/>
            <person name="Ferrer M."/>
        </authorList>
    </citation>
    <scope>NUCLEOTIDE SEQUENCE</scope>
</reference>
<dbReference type="Pfam" id="PF10592">
    <property type="entry name" value="AIPR"/>
    <property type="match status" value="1"/>
</dbReference>
<dbReference type="AlphaFoldDB" id="T1C7L8"/>
<accession>T1C7L8</accession>
<evidence type="ECO:0000259" key="1">
    <source>
        <dbReference type="Pfam" id="PF10592"/>
    </source>
</evidence>
<reference evidence="2" key="1">
    <citation type="submission" date="2013-08" db="EMBL/GenBank/DDBJ databases">
        <authorList>
            <person name="Mendez C."/>
            <person name="Richter M."/>
            <person name="Ferrer M."/>
            <person name="Sanchez J."/>
        </authorList>
    </citation>
    <scope>NUCLEOTIDE SEQUENCE</scope>
</reference>
<feature type="non-terminal residue" evidence="2">
    <location>
        <position position="104"/>
    </location>
</feature>
<name>T1C7L8_9ZZZZ</name>
<proteinExistence type="predicted"/>
<evidence type="ECO:0000313" key="2">
    <source>
        <dbReference type="EMBL" id="EQD76913.1"/>
    </source>
</evidence>
<organism evidence="2">
    <name type="scientific">mine drainage metagenome</name>
    <dbReference type="NCBI Taxonomy" id="410659"/>
    <lineage>
        <taxon>unclassified sequences</taxon>
        <taxon>metagenomes</taxon>
        <taxon>ecological metagenomes</taxon>
    </lineage>
</organism>